<keyword evidence="4" id="KW-1185">Reference proteome</keyword>
<dbReference type="InterPro" id="IPR052953">
    <property type="entry name" value="Ser-rich/MCO-related"/>
</dbReference>
<evidence type="ECO:0000256" key="1">
    <source>
        <dbReference type="SAM" id="MobiDB-lite"/>
    </source>
</evidence>
<evidence type="ECO:0000256" key="2">
    <source>
        <dbReference type="SAM" id="Phobius"/>
    </source>
</evidence>
<protein>
    <recommendedName>
        <fullName evidence="5">Cupredoxin</fullName>
    </recommendedName>
</protein>
<evidence type="ECO:0000313" key="4">
    <source>
        <dbReference type="Proteomes" id="UP000297245"/>
    </source>
</evidence>
<keyword evidence="2" id="KW-0472">Membrane</keyword>
<dbReference type="EMBL" id="ML179250">
    <property type="protein sequence ID" value="THU93390.1"/>
    <property type="molecule type" value="Genomic_DNA"/>
</dbReference>
<reference evidence="3 4" key="1">
    <citation type="journal article" date="2019" name="Nat. Ecol. Evol.">
        <title>Megaphylogeny resolves global patterns of mushroom evolution.</title>
        <authorList>
            <person name="Varga T."/>
            <person name="Krizsan K."/>
            <person name="Foldi C."/>
            <person name="Dima B."/>
            <person name="Sanchez-Garcia M."/>
            <person name="Sanchez-Ramirez S."/>
            <person name="Szollosi G.J."/>
            <person name="Szarkandi J.G."/>
            <person name="Papp V."/>
            <person name="Albert L."/>
            <person name="Andreopoulos W."/>
            <person name="Angelini C."/>
            <person name="Antonin V."/>
            <person name="Barry K.W."/>
            <person name="Bougher N.L."/>
            <person name="Buchanan P."/>
            <person name="Buyck B."/>
            <person name="Bense V."/>
            <person name="Catcheside P."/>
            <person name="Chovatia M."/>
            <person name="Cooper J."/>
            <person name="Damon W."/>
            <person name="Desjardin D."/>
            <person name="Finy P."/>
            <person name="Geml J."/>
            <person name="Haridas S."/>
            <person name="Hughes K."/>
            <person name="Justo A."/>
            <person name="Karasinski D."/>
            <person name="Kautmanova I."/>
            <person name="Kiss B."/>
            <person name="Kocsube S."/>
            <person name="Kotiranta H."/>
            <person name="LaButti K.M."/>
            <person name="Lechner B.E."/>
            <person name="Liimatainen K."/>
            <person name="Lipzen A."/>
            <person name="Lukacs Z."/>
            <person name="Mihaltcheva S."/>
            <person name="Morgado L.N."/>
            <person name="Niskanen T."/>
            <person name="Noordeloos M.E."/>
            <person name="Ohm R.A."/>
            <person name="Ortiz-Santana B."/>
            <person name="Ovrebo C."/>
            <person name="Racz N."/>
            <person name="Riley R."/>
            <person name="Savchenko A."/>
            <person name="Shiryaev A."/>
            <person name="Soop K."/>
            <person name="Spirin V."/>
            <person name="Szebenyi C."/>
            <person name="Tomsovsky M."/>
            <person name="Tulloss R.E."/>
            <person name="Uehling J."/>
            <person name="Grigoriev I.V."/>
            <person name="Vagvolgyi C."/>
            <person name="Papp T."/>
            <person name="Martin F.M."/>
            <person name="Miettinen O."/>
            <person name="Hibbett D.S."/>
            <person name="Nagy L.G."/>
        </authorList>
    </citation>
    <scope>NUCLEOTIDE SEQUENCE [LARGE SCALE GENOMIC DNA]</scope>
    <source>
        <strain evidence="3 4">CBS 962.96</strain>
    </source>
</reference>
<dbReference type="CDD" id="cd00920">
    <property type="entry name" value="Cupredoxin"/>
    <property type="match status" value="1"/>
</dbReference>
<feature type="compositionally biased region" description="Low complexity" evidence="1">
    <location>
        <begin position="159"/>
        <end position="196"/>
    </location>
</feature>
<accession>A0A4S8LVC8</accession>
<feature type="compositionally biased region" description="Polar residues" evidence="1">
    <location>
        <begin position="246"/>
        <end position="262"/>
    </location>
</feature>
<dbReference type="InterPro" id="IPR008972">
    <property type="entry name" value="Cupredoxin"/>
</dbReference>
<keyword evidence="2" id="KW-1133">Transmembrane helix</keyword>
<dbReference type="Proteomes" id="UP000297245">
    <property type="component" value="Unassembled WGS sequence"/>
</dbReference>
<dbReference type="PANTHER" id="PTHR34883">
    <property type="entry name" value="SERINE-RICH PROTEIN, PUTATIVE-RELATED-RELATED"/>
    <property type="match status" value="1"/>
</dbReference>
<name>A0A4S8LVC8_DENBC</name>
<sequence>MAGDIITVNVGNSASLYSPQTVEAALNDTVQFVFSGPLHGVVQASFDNPCVPLAGGFSSGLQGRGQNPGDDTPSPLWNLTITNVSAPIWFYCPASRPQSHCGNGKLVAIQNGMTSFIFASYLRYGGDMFNQFKRAAQATLGNVTASVPPVMNGGQGAFATASPAPTNLSSTSTASTDSSSGSVQSSSAFTSSSPTAVPNPSSNHTAAIAGGATAAGVVVILGALVIFYFLLRRSRRSQAAASRASNYPTSPPHTGTSDTFSIMKQHEPTTPPGQYQTFYGPRHQNSTLSTVPQNFPPEIYSERSPSRPLQPLRPHGSKEQLGYSQNTSIGKGQERRPGTSDDSKTVNSTLASSDANLGMLPPSYNRA</sequence>
<feature type="compositionally biased region" description="Polar residues" evidence="1">
    <location>
        <begin position="345"/>
        <end position="355"/>
    </location>
</feature>
<dbReference type="SUPFAM" id="SSF49503">
    <property type="entry name" value="Cupredoxins"/>
    <property type="match status" value="1"/>
</dbReference>
<dbReference type="PANTHER" id="PTHR34883:SF15">
    <property type="entry name" value="EXTRACELLULAR SERINE-RICH PROTEIN"/>
    <property type="match status" value="1"/>
</dbReference>
<feature type="compositionally biased region" description="Basic and acidic residues" evidence="1">
    <location>
        <begin position="332"/>
        <end position="344"/>
    </location>
</feature>
<dbReference type="Gene3D" id="2.60.40.420">
    <property type="entry name" value="Cupredoxins - blue copper proteins"/>
    <property type="match status" value="1"/>
</dbReference>
<feature type="region of interest" description="Disordered" evidence="1">
    <location>
        <begin position="241"/>
        <end position="367"/>
    </location>
</feature>
<proteinExistence type="predicted"/>
<organism evidence="3 4">
    <name type="scientific">Dendrothele bispora (strain CBS 962.96)</name>
    <dbReference type="NCBI Taxonomy" id="1314807"/>
    <lineage>
        <taxon>Eukaryota</taxon>
        <taxon>Fungi</taxon>
        <taxon>Dikarya</taxon>
        <taxon>Basidiomycota</taxon>
        <taxon>Agaricomycotina</taxon>
        <taxon>Agaricomycetes</taxon>
        <taxon>Agaricomycetidae</taxon>
        <taxon>Agaricales</taxon>
        <taxon>Agaricales incertae sedis</taxon>
        <taxon>Dendrothele</taxon>
    </lineage>
</organism>
<dbReference type="OrthoDB" id="1921208at2759"/>
<evidence type="ECO:0000313" key="3">
    <source>
        <dbReference type="EMBL" id="THU93390.1"/>
    </source>
</evidence>
<feature type="transmembrane region" description="Helical" evidence="2">
    <location>
        <begin position="207"/>
        <end position="231"/>
    </location>
</feature>
<keyword evidence="2" id="KW-0812">Transmembrane</keyword>
<feature type="region of interest" description="Disordered" evidence="1">
    <location>
        <begin position="156"/>
        <end position="201"/>
    </location>
</feature>
<gene>
    <name evidence="3" type="ORF">K435DRAFT_861548</name>
</gene>
<feature type="compositionally biased region" description="Polar residues" evidence="1">
    <location>
        <begin position="272"/>
        <end position="293"/>
    </location>
</feature>
<evidence type="ECO:0008006" key="5">
    <source>
        <dbReference type="Google" id="ProtNLM"/>
    </source>
</evidence>
<dbReference type="AlphaFoldDB" id="A0A4S8LVC8"/>